<sequence>MISVEDWVEIRRLHRAEQRTLRAVARRLEISQDVGTAVLKSEVAPKYQPKSLIVDVVEPHIRDLLRRFRRCPRQCRGTDWLESFLYGDPLASA</sequence>
<organism evidence="1 2">
    <name type="scientific">Streptomyces coffeae</name>
    <dbReference type="NCBI Taxonomy" id="621382"/>
    <lineage>
        <taxon>Bacteria</taxon>
        <taxon>Bacillati</taxon>
        <taxon>Actinomycetota</taxon>
        <taxon>Actinomycetes</taxon>
        <taxon>Kitasatosporales</taxon>
        <taxon>Streptomycetaceae</taxon>
        <taxon>Streptomyces</taxon>
    </lineage>
</organism>
<dbReference type="RefSeq" id="WP_201881106.1">
    <property type="nucleotide sequence ID" value="NZ_JAERRF010000029.1"/>
</dbReference>
<proteinExistence type="predicted"/>
<keyword evidence="2" id="KW-1185">Reference proteome</keyword>
<comment type="caution">
    <text evidence="1">The sequence shown here is derived from an EMBL/GenBank/DDBJ whole genome shotgun (WGS) entry which is preliminary data.</text>
</comment>
<reference evidence="1 2" key="1">
    <citation type="submission" date="2021-01" db="EMBL/GenBank/DDBJ databases">
        <title>WGS of actinomycetes isolated from Thailand.</title>
        <authorList>
            <person name="Thawai C."/>
        </authorList>
    </citation>
    <scope>NUCLEOTIDE SEQUENCE [LARGE SCALE GENOMIC DNA]</scope>
    <source>
        <strain evidence="1 2">CA1R205</strain>
    </source>
</reference>
<dbReference type="EMBL" id="JAERRF010000029">
    <property type="protein sequence ID" value="MBL1101493.1"/>
    <property type="molecule type" value="Genomic_DNA"/>
</dbReference>
<name>A0ABS1NN26_9ACTN</name>
<dbReference type="Proteomes" id="UP000634229">
    <property type="component" value="Unassembled WGS sequence"/>
</dbReference>
<protein>
    <recommendedName>
        <fullName evidence="3">Transposase</fullName>
    </recommendedName>
</protein>
<evidence type="ECO:0008006" key="3">
    <source>
        <dbReference type="Google" id="ProtNLM"/>
    </source>
</evidence>
<evidence type="ECO:0000313" key="2">
    <source>
        <dbReference type="Proteomes" id="UP000634229"/>
    </source>
</evidence>
<accession>A0ABS1NN26</accession>
<evidence type="ECO:0000313" key="1">
    <source>
        <dbReference type="EMBL" id="MBL1101493.1"/>
    </source>
</evidence>
<gene>
    <name evidence="1" type="ORF">JK363_33505</name>
</gene>